<dbReference type="AlphaFoldDB" id="A0AA35K604"/>
<dbReference type="Proteomes" id="UP001178461">
    <property type="component" value="Chromosome 4"/>
</dbReference>
<accession>A0AA35K604</accession>
<evidence type="ECO:0000313" key="1">
    <source>
        <dbReference type="EMBL" id="CAI5772412.1"/>
    </source>
</evidence>
<reference evidence="1" key="1">
    <citation type="submission" date="2022-12" db="EMBL/GenBank/DDBJ databases">
        <authorList>
            <person name="Alioto T."/>
            <person name="Alioto T."/>
            <person name="Gomez Garrido J."/>
        </authorList>
    </citation>
    <scope>NUCLEOTIDE SEQUENCE</scope>
</reference>
<name>A0AA35K604_9SAUR</name>
<gene>
    <name evidence="1" type="ORF">PODLI_1B017150</name>
</gene>
<keyword evidence="2" id="KW-1185">Reference proteome</keyword>
<feature type="non-terminal residue" evidence="1">
    <location>
        <position position="57"/>
    </location>
</feature>
<sequence length="57" mass="6564">CPCVDGNCHECDLLVARPYGKILALNKVIIKSYVKPPFHLLRIVEKQCRRTVKRRDG</sequence>
<proteinExistence type="predicted"/>
<protein>
    <submittedName>
        <fullName evidence="1">Uncharacterized protein</fullName>
    </submittedName>
</protein>
<feature type="non-terminal residue" evidence="1">
    <location>
        <position position="1"/>
    </location>
</feature>
<organism evidence="1 2">
    <name type="scientific">Podarcis lilfordi</name>
    <name type="common">Lilford's wall lizard</name>
    <dbReference type="NCBI Taxonomy" id="74358"/>
    <lineage>
        <taxon>Eukaryota</taxon>
        <taxon>Metazoa</taxon>
        <taxon>Chordata</taxon>
        <taxon>Craniata</taxon>
        <taxon>Vertebrata</taxon>
        <taxon>Euteleostomi</taxon>
        <taxon>Lepidosauria</taxon>
        <taxon>Squamata</taxon>
        <taxon>Bifurcata</taxon>
        <taxon>Unidentata</taxon>
        <taxon>Episquamata</taxon>
        <taxon>Laterata</taxon>
        <taxon>Lacertibaenia</taxon>
        <taxon>Lacertidae</taxon>
        <taxon>Podarcis</taxon>
    </lineage>
</organism>
<evidence type="ECO:0000313" key="2">
    <source>
        <dbReference type="Proteomes" id="UP001178461"/>
    </source>
</evidence>
<dbReference type="EMBL" id="OX395129">
    <property type="protein sequence ID" value="CAI5772412.1"/>
    <property type="molecule type" value="Genomic_DNA"/>
</dbReference>